<dbReference type="EMBL" id="JBBNAF010000028">
    <property type="protein sequence ID" value="KAK9082358.1"/>
    <property type="molecule type" value="Genomic_DNA"/>
</dbReference>
<evidence type="ECO:0000313" key="2">
    <source>
        <dbReference type="Proteomes" id="UP001420932"/>
    </source>
</evidence>
<comment type="caution">
    <text evidence="1">The sequence shown here is derived from an EMBL/GenBank/DDBJ whole genome shotgun (WGS) entry which is preliminary data.</text>
</comment>
<keyword evidence="2" id="KW-1185">Reference proteome</keyword>
<dbReference type="AlphaFoldDB" id="A0AAP0E443"/>
<evidence type="ECO:0000313" key="1">
    <source>
        <dbReference type="EMBL" id="KAK9082358.1"/>
    </source>
</evidence>
<dbReference type="Proteomes" id="UP001420932">
    <property type="component" value="Unassembled WGS sequence"/>
</dbReference>
<proteinExistence type="predicted"/>
<sequence>MYKNASLGFSSARESHCFELQTESRTAFNPYTILSICQKSAHLDSEEEELSRHKIDRLHWCEDGFDNPVNPQKEGTDGFGWLINSFILPAQQLWWDTMITRPELGRFWRKIEAAGKIRLFAIANPILQGLLQP</sequence>
<gene>
    <name evidence="1" type="ORF">Syun_031912</name>
</gene>
<organism evidence="1 2">
    <name type="scientific">Stephania yunnanensis</name>
    <dbReference type="NCBI Taxonomy" id="152371"/>
    <lineage>
        <taxon>Eukaryota</taxon>
        <taxon>Viridiplantae</taxon>
        <taxon>Streptophyta</taxon>
        <taxon>Embryophyta</taxon>
        <taxon>Tracheophyta</taxon>
        <taxon>Spermatophyta</taxon>
        <taxon>Magnoliopsida</taxon>
        <taxon>Ranunculales</taxon>
        <taxon>Menispermaceae</taxon>
        <taxon>Menispermoideae</taxon>
        <taxon>Cissampelideae</taxon>
        <taxon>Stephania</taxon>
    </lineage>
</organism>
<reference evidence="1 2" key="1">
    <citation type="submission" date="2024-01" db="EMBL/GenBank/DDBJ databases">
        <title>Genome assemblies of Stephania.</title>
        <authorList>
            <person name="Yang L."/>
        </authorList>
    </citation>
    <scope>NUCLEOTIDE SEQUENCE [LARGE SCALE GENOMIC DNA]</scope>
    <source>
        <strain evidence="1">YNDBR</strain>
        <tissue evidence="1">Leaf</tissue>
    </source>
</reference>
<protein>
    <submittedName>
        <fullName evidence="1">Uncharacterized protein</fullName>
    </submittedName>
</protein>
<accession>A0AAP0E443</accession>
<name>A0AAP0E443_9MAGN</name>